<comment type="caution">
    <text evidence="2">The sequence shown here is derived from an EMBL/GenBank/DDBJ whole genome shotgun (WGS) entry which is preliminary data.</text>
</comment>
<dbReference type="AlphaFoldDB" id="A0A438CFV1"/>
<reference evidence="2 3" key="1">
    <citation type="journal article" date="2018" name="PLoS Genet.">
        <title>Population sequencing reveals clonal diversity and ancestral inbreeding in the grapevine cultivar Chardonnay.</title>
        <authorList>
            <person name="Roach M.J."/>
            <person name="Johnson D.L."/>
            <person name="Bohlmann J."/>
            <person name="van Vuuren H.J."/>
            <person name="Jones S.J."/>
            <person name="Pretorius I.S."/>
            <person name="Schmidt S.A."/>
            <person name="Borneman A.R."/>
        </authorList>
    </citation>
    <scope>NUCLEOTIDE SEQUENCE [LARGE SCALE GENOMIC DNA]</scope>
    <source>
        <strain evidence="3">cv. Chardonnay</strain>
        <tissue evidence="2">Leaf</tissue>
    </source>
</reference>
<dbReference type="GO" id="GO:0003676">
    <property type="term" value="F:nucleic acid binding"/>
    <property type="evidence" value="ECO:0007669"/>
    <property type="project" value="InterPro"/>
</dbReference>
<accession>A0A438CFV1</accession>
<gene>
    <name evidence="2" type="ORF">CK203_097003</name>
</gene>
<dbReference type="SUPFAM" id="SSF53098">
    <property type="entry name" value="Ribonuclease H-like"/>
    <property type="match status" value="1"/>
</dbReference>
<dbReference type="InterPro" id="IPR001584">
    <property type="entry name" value="Integrase_cat-core"/>
</dbReference>
<sequence length="104" mass="12222">MSSNYHPQTDSQTEVVNRSLEQYLQCFARLQLKKWVEWIPWAEFIYNTSTHSSTKFNPFEAIYGVPSPSFLSYISGTTCVQAVAEYFQDWDAILKELRHNFRMA</sequence>
<dbReference type="PANTHER" id="PTHR45835:SF106">
    <property type="entry name" value="INTEGRASE CATALYTIC DOMAIN-CONTAINING PROTEIN"/>
    <property type="match status" value="1"/>
</dbReference>
<dbReference type="Proteomes" id="UP000288805">
    <property type="component" value="Unassembled WGS sequence"/>
</dbReference>
<protein>
    <recommendedName>
        <fullName evidence="1">Integrase catalytic domain-containing protein</fullName>
    </recommendedName>
</protein>
<proteinExistence type="predicted"/>
<dbReference type="Gene3D" id="3.30.420.10">
    <property type="entry name" value="Ribonuclease H-like superfamily/Ribonuclease H"/>
    <property type="match status" value="1"/>
</dbReference>
<dbReference type="PROSITE" id="PS50994">
    <property type="entry name" value="INTEGRASE"/>
    <property type="match status" value="1"/>
</dbReference>
<evidence type="ECO:0000313" key="3">
    <source>
        <dbReference type="Proteomes" id="UP000288805"/>
    </source>
</evidence>
<dbReference type="PANTHER" id="PTHR45835">
    <property type="entry name" value="YALI0A06105P"/>
    <property type="match status" value="1"/>
</dbReference>
<dbReference type="GO" id="GO:0015074">
    <property type="term" value="P:DNA integration"/>
    <property type="evidence" value="ECO:0007669"/>
    <property type="project" value="InterPro"/>
</dbReference>
<feature type="domain" description="Integrase catalytic" evidence="1">
    <location>
        <begin position="1"/>
        <end position="66"/>
    </location>
</feature>
<name>A0A438CFV1_VITVI</name>
<dbReference type="InterPro" id="IPR012337">
    <property type="entry name" value="RNaseH-like_sf"/>
</dbReference>
<evidence type="ECO:0000259" key="1">
    <source>
        <dbReference type="PROSITE" id="PS50994"/>
    </source>
</evidence>
<dbReference type="InterPro" id="IPR036397">
    <property type="entry name" value="RNaseH_sf"/>
</dbReference>
<dbReference type="EMBL" id="QGNW01002249">
    <property type="protein sequence ID" value="RVW22093.1"/>
    <property type="molecule type" value="Genomic_DNA"/>
</dbReference>
<organism evidence="2 3">
    <name type="scientific">Vitis vinifera</name>
    <name type="common">Grape</name>
    <dbReference type="NCBI Taxonomy" id="29760"/>
    <lineage>
        <taxon>Eukaryota</taxon>
        <taxon>Viridiplantae</taxon>
        <taxon>Streptophyta</taxon>
        <taxon>Embryophyta</taxon>
        <taxon>Tracheophyta</taxon>
        <taxon>Spermatophyta</taxon>
        <taxon>Magnoliopsida</taxon>
        <taxon>eudicotyledons</taxon>
        <taxon>Gunneridae</taxon>
        <taxon>Pentapetalae</taxon>
        <taxon>rosids</taxon>
        <taxon>Vitales</taxon>
        <taxon>Vitaceae</taxon>
        <taxon>Viteae</taxon>
        <taxon>Vitis</taxon>
    </lineage>
</organism>
<evidence type="ECO:0000313" key="2">
    <source>
        <dbReference type="EMBL" id="RVW22093.1"/>
    </source>
</evidence>